<feature type="domain" description="HotDog ACOT-type" evidence="4">
    <location>
        <begin position="8"/>
        <end position="120"/>
    </location>
</feature>
<evidence type="ECO:0000256" key="3">
    <source>
        <dbReference type="PROSITE-ProRule" id="PRU01106"/>
    </source>
</evidence>
<organism evidence="5 6">
    <name type="scientific">Alkalimarinus sediminis</name>
    <dbReference type="NCBI Taxonomy" id="1632866"/>
    <lineage>
        <taxon>Bacteria</taxon>
        <taxon>Pseudomonadati</taxon>
        <taxon>Pseudomonadota</taxon>
        <taxon>Gammaproteobacteria</taxon>
        <taxon>Alteromonadales</taxon>
        <taxon>Alteromonadaceae</taxon>
        <taxon>Alkalimarinus</taxon>
    </lineage>
</organism>
<dbReference type="PANTHER" id="PTHR11049">
    <property type="entry name" value="ACYL COENZYME A THIOESTER HYDROLASE"/>
    <property type="match status" value="1"/>
</dbReference>
<evidence type="ECO:0000256" key="2">
    <source>
        <dbReference type="ARBA" id="ARBA00022801"/>
    </source>
</evidence>
<dbReference type="EMBL" id="CP101527">
    <property type="protein sequence ID" value="UZW74181.1"/>
    <property type="molecule type" value="Genomic_DNA"/>
</dbReference>
<dbReference type="KEGG" id="asem:NNL22_14295"/>
<dbReference type="PROSITE" id="PS51770">
    <property type="entry name" value="HOTDOG_ACOT"/>
    <property type="match status" value="1"/>
</dbReference>
<dbReference type="PANTHER" id="PTHR11049:SF16">
    <property type="entry name" value="PROTEIN VDLD"/>
    <property type="match status" value="1"/>
</dbReference>
<dbReference type="Pfam" id="PF03061">
    <property type="entry name" value="4HBT"/>
    <property type="match status" value="1"/>
</dbReference>
<evidence type="ECO:0000259" key="4">
    <source>
        <dbReference type="PROSITE" id="PS51770"/>
    </source>
</evidence>
<dbReference type="InterPro" id="IPR029069">
    <property type="entry name" value="HotDog_dom_sf"/>
</dbReference>
<protein>
    <submittedName>
        <fullName evidence="5">Acyl-CoA thioesterase</fullName>
    </submittedName>
</protein>
<name>A0A9E8KIQ9_9ALTE</name>
<gene>
    <name evidence="5" type="ORF">NNL22_14295</name>
</gene>
<evidence type="ECO:0000313" key="6">
    <source>
        <dbReference type="Proteomes" id="UP001164472"/>
    </source>
</evidence>
<dbReference type="Proteomes" id="UP001164472">
    <property type="component" value="Chromosome"/>
</dbReference>
<dbReference type="AlphaFoldDB" id="A0A9E8KIQ9"/>
<comment type="similarity">
    <text evidence="1">Belongs to the acyl coenzyme A hydrolase family.</text>
</comment>
<dbReference type="GO" id="GO:0006637">
    <property type="term" value="P:acyl-CoA metabolic process"/>
    <property type="evidence" value="ECO:0007669"/>
    <property type="project" value="TreeGrafter"/>
</dbReference>
<accession>A0A9E8KIQ9</accession>
<dbReference type="InterPro" id="IPR040170">
    <property type="entry name" value="Cytosol_ACT"/>
</dbReference>
<dbReference type="Gene3D" id="3.10.129.10">
    <property type="entry name" value="Hotdog Thioesterase"/>
    <property type="match status" value="1"/>
</dbReference>
<dbReference type="InterPro" id="IPR006683">
    <property type="entry name" value="Thioestr_dom"/>
</dbReference>
<evidence type="ECO:0000256" key="1">
    <source>
        <dbReference type="ARBA" id="ARBA00010458"/>
    </source>
</evidence>
<reference evidence="5" key="1">
    <citation type="submission" date="2022-07" db="EMBL/GenBank/DDBJ databases">
        <title>Alkalimarinus sp. nov., isolated from gut of a Alitta virens.</title>
        <authorList>
            <person name="Yang A.I."/>
            <person name="Shin N.-R."/>
        </authorList>
    </citation>
    <scope>NUCLEOTIDE SEQUENCE</scope>
    <source>
        <strain evidence="5">FA028</strain>
    </source>
</reference>
<keyword evidence="2 3" id="KW-0378">Hydrolase</keyword>
<dbReference type="InterPro" id="IPR033120">
    <property type="entry name" value="HOTDOG_ACOT"/>
</dbReference>
<dbReference type="SUPFAM" id="SSF54637">
    <property type="entry name" value="Thioesterase/thiol ester dehydrase-isomerase"/>
    <property type="match status" value="1"/>
</dbReference>
<keyword evidence="6" id="KW-1185">Reference proteome</keyword>
<dbReference type="GO" id="GO:0005829">
    <property type="term" value="C:cytosol"/>
    <property type="evidence" value="ECO:0007669"/>
    <property type="project" value="TreeGrafter"/>
</dbReference>
<dbReference type="CDD" id="cd03442">
    <property type="entry name" value="BFIT_BACH"/>
    <property type="match status" value="1"/>
</dbReference>
<proteinExistence type="inferred from homology"/>
<dbReference type="RefSeq" id="WP_251811218.1">
    <property type="nucleotide sequence ID" value="NZ_JALLLR010000005.1"/>
</dbReference>
<dbReference type="GO" id="GO:0052816">
    <property type="term" value="F:long-chain fatty acyl-CoA hydrolase activity"/>
    <property type="evidence" value="ECO:0007669"/>
    <property type="project" value="TreeGrafter"/>
</dbReference>
<evidence type="ECO:0000313" key="5">
    <source>
        <dbReference type="EMBL" id="UZW74181.1"/>
    </source>
</evidence>
<sequence>MADTIYGSNEPVIFTMLMTPDMANFSGNVHGGNLLKLLDQVAYTCAARYSGKYAVTLSVDQVTFKQAIKIGEVVTFYSSVNYVGNTSMEVGVKVVAEDIHTHEKRHTNSCYFTMVAVDEDGKPSPVPPLDFQGDRQKGRYIAAKLRKELRKEHDKRLKEVHDTWIGNYDTMTDDEIDAEFQKYKNA</sequence>